<dbReference type="PANTHER" id="PTHR42939">
    <property type="entry name" value="ABC TRANSPORTER ATP-BINDING PROTEIN ALBC-RELATED"/>
    <property type="match status" value="1"/>
</dbReference>
<keyword evidence="6" id="KW-1185">Reference proteome</keyword>
<dbReference type="PANTHER" id="PTHR42939:SF1">
    <property type="entry name" value="ABC TRANSPORTER ATP-BINDING PROTEIN ALBC-RELATED"/>
    <property type="match status" value="1"/>
</dbReference>
<keyword evidence="3 5" id="KW-0067">ATP-binding</keyword>
<dbReference type="GO" id="GO:0005524">
    <property type="term" value="F:ATP binding"/>
    <property type="evidence" value="ECO:0007669"/>
    <property type="project" value="UniProtKB-KW"/>
</dbReference>
<dbReference type="RefSeq" id="WP_344898058.1">
    <property type="nucleotide sequence ID" value="NZ_BAAAWD010000011.1"/>
</dbReference>
<dbReference type="EMBL" id="BAAAWD010000011">
    <property type="protein sequence ID" value="GAA3014765.1"/>
    <property type="molecule type" value="Genomic_DNA"/>
</dbReference>
<dbReference type="PROSITE" id="PS00211">
    <property type="entry name" value="ABC_TRANSPORTER_1"/>
    <property type="match status" value="1"/>
</dbReference>
<gene>
    <name evidence="5" type="ORF">GCM10017559_42630</name>
</gene>
<protein>
    <submittedName>
        <fullName evidence="5">ABC transporter ATP-binding protein</fullName>
    </submittedName>
</protein>
<evidence type="ECO:0000259" key="4">
    <source>
        <dbReference type="PROSITE" id="PS50893"/>
    </source>
</evidence>
<organism evidence="5 6">
    <name type="scientific">Streptosporangium longisporum</name>
    <dbReference type="NCBI Taxonomy" id="46187"/>
    <lineage>
        <taxon>Bacteria</taxon>
        <taxon>Bacillati</taxon>
        <taxon>Actinomycetota</taxon>
        <taxon>Actinomycetes</taxon>
        <taxon>Streptosporangiales</taxon>
        <taxon>Streptosporangiaceae</taxon>
        <taxon>Streptosporangium</taxon>
    </lineage>
</organism>
<reference evidence="6" key="1">
    <citation type="journal article" date="2019" name="Int. J. Syst. Evol. Microbiol.">
        <title>The Global Catalogue of Microorganisms (GCM) 10K type strain sequencing project: providing services to taxonomists for standard genome sequencing and annotation.</title>
        <authorList>
            <consortium name="The Broad Institute Genomics Platform"/>
            <consortium name="The Broad Institute Genome Sequencing Center for Infectious Disease"/>
            <person name="Wu L."/>
            <person name="Ma J."/>
        </authorList>
    </citation>
    <scope>NUCLEOTIDE SEQUENCE [LARGE SCALE GENOMIC DNA]</scope>
    <source>
        <strain evidence="6">JCM 3106</strain>
    </source>
</reference>
<dbReference type="PROSITE" id="PS50893">
    <property type="entry name" value="ABC_TRANSPORTER_2"/>
    <property type="match status" value="1"/>
</dbReference>
<dbReference type="InterPro" id="IPR051782">
    <property type="entry name" value="ABC_Transporter_VariousFunc"/>
</dbReference>
<evidence type="ECO:0000256" key="2">
    <source>
        <dbReference type="ARBA" id="ARBA00022741"/>
    </source>
</evidence>
<dbReference type="InterPro" id="IPR017871">
    <property type="entry name" value="ABC_transporter-like_CS"/>
</dbReference>
<comment type="caution">
    <text evidence="5">The sequence shown here is derived from an EMBL/GenBank/DDBJ whole genome shotgun (WGS) entry which is preliminary data.</text>
</comment>
<evidence type="ECO:0000256" key="1">
    <source>
        <dbReference type="ARBA" id="ARBA00022448"/>
    </source>
</evidence>
<sequence length="304" mass="32697">MNIVADGLRVDYGTVRAVDGVTFSLDGGKIYGLLGRNGSGKTSLLSVLAAFRKQSGGTVRVGGRPVFENADVTRDICLIRDAGETVDIGTAADALDFAEWLRPNWDAEYAHALMDRFALKRNANVKAMSKGQRSALGVVVGLASRAPLTMFDESYIGMDAPARYAFYDALLADYMEHPRTIILSTHLIGEVSSLFEEVLIINRGRLLLHERSETLLARGTSVTGPVAAVDAFTTGLTVLNTDRLGPTKVAMVYGDLDETSRRKAVEAGLELGPIAMQDLFVRLTDPDPATLNAPVPTEPAGEVR</sequence>
<accession>A0ABP6KJZ9</accession>
<dbReference type="SUPFAM" id="SSF52540">
    <property type="entry name" value="P-loop containing nucleoside triphosphate hydrolases"/>
    <property type="match status" value="1"/>
</dbReference>
<keyword evidence="2" id="KW-0547">Nucleotide-binding</keyword>
<name>A0ABP6KJZ9_9ACTN</name>
<keyword evidence="1" id="KW-0813">Transport</keyword>
<dbReference type="Pfam" id="PF00005">
    <property type="entry name" value="ABC_tran"/>
    <property type="match status" value="1"/>
</dbReference>
<dbReference type="Gene3D" id="3.40.50.300">
    <property type="entry name" value="P-loop containing nucleotide triphosphate hydrolases"/>
    <property type="match status" value="1"/>
</dbReference>
<evidence type="ECO:0000256" key="3">
    <source>
        <dbReference type="ARBA" id="ARBA00022840"/>
    </source>
</evidence>
<feature type="domain" description="ABC transporter" evidence="4">
    <location>
        <begin position="3"/>
        <end position="228"/>
    </location>
</feature>
<evidence type="ECO:0000313" key="6">
    <source>
        <dbReference type="Proteomes" id="UP001499930"/>
    </source>
</evidence>
<dbReference type="InterPro" id="IPR003439">
    <property type="entry name" value="ABC_transporter-like_ATP-bd"/>
</dbReference>
<evidence type="ECO:0000313" key="5">
    <source>
        <dbReference type="EMBL" id="GAA3014765.1"/>
    </source>
</evidence>
<proteinExistence type="predicted"/>
<dbReference type="InterPro" id="IPR027417">
    <property type="entry name" value="P-loop_NTPase"/>
</dbReference>
<dbReference type="Proteomes" id="UP001499930">
    <property type="component" value="Unassembled WGS sequence"/>
</dbReference>